<sequence>MEKKLDEIEEKHINFLKILNSNDIIPDHVLNQLLENCCRVLTNQNELHDFLNCTGQLSLNIKRLHPTLLYIFTQFVRKNHTPDDLYNFLTNQCQLPSGRAELLKSYYEKWFTQIRIKLLNIGSHLPHITDVRWKIDYVVKTNSSVQIDSPVFHISLKTEQFNRIVKKPEVEYIVFKCNSQELQDLLSKIQDAVRHCQNIASGSLSN</sequence>
<feature type="domain" description="COMM" evidence="3">
    <location>
        <begin position="127"/>
        <end position="200"/>
    </location>
</feature>
<dbReference type="PANTHER" id="PTHR31159:SF1">
    <property type="entry name" value="COMM DOMAIN-CONTAINING PROTEIN 3"/>
    <property type="match status" value="1"/>
</dbReference>
<proteinExistence type="inferred from homology"/>
<keyword evidence="5" id="KW-1185">Reference proteome</keyword>
<dbReference type="Proteomes" id="UP001566132">
    <property type="component" value="Unassembled WGS sequence"/>
</dbReference>
<comment type="similarity">
    <text evidence="2">Belongs to the COMM domain-containing protein 3 family.</text>
</comment>
<dbReference type="Pfam" id="PF07258">
    <property type="entry name" value="COMM_domain"/>
    <property type="match status" value="1"/>
</dbReference>
<dbReference type="PROSITE" id="PS51269">
    <property type="entry name" value="COMM"/>
    <property type="match status" value="1"/>
</dbReference>
<evidence type="ECO:0000313" key="4">
    <source>
        <dbReference type="EMBL" id="KAL1500962.1"/>
    </source>
</evidence>
<organism evidence="4 5">
    <name type="scientific">Hypothenemus hampei</name>
    <name type="common">Coffee berry borer</name>
    <dbReference type="NCBI Taxonomy" id="57062"/>
    <lineage>
        <taxon>Eukaryota</taxon>
        <taxon>Metazoa</taxon>
        <taxon>Ecdysozoa</taxon>
        <taxon>Arthropoda</taxon>
        <taxon>Hexapoda</taxon>
        <taxon>Insecta</taxon>
        <taxon>Pterygota</taxon>
        <taxon>Neoptera</taxon>
        <taxon>Endopterygota</taxon>
        <taxon>Coleoptera</taxon>
        <taxon>Polyphaga</taxon>
        <taxon>Cucujiformia</taxon>
        <taxon>Curculionidae</taxon>
        <taxon>Scolytinae</taxon>
        <taxon>Hypothenemus</taxon>
    </lineage>
</organism>
<evidence type="ECO:0000256" key="1">
    <source>
        <dbReference type="ARBA" id="ARBA00016548"/>
    </source>
</evidence>
<comment type="caution">
    <text evidence="4">The sequence shown here is derived from an EMBL/GenBank/DDBJ whole genome shotgun (WGS) entry which is preliminary data.</text>
</comment>
<evidence type="ECO:0000313" key="5">
    <source>
        <dbReference type="Proteomes" id="UP001566132"/>
    </source>
</evidence>
<dbReference type="InterPro" id="IPR037355">
    <property type="entry name" value="COMMD3"/>
</dbReference>
<name>A0ABD1EQB8_HYPHA</name>
<evidence type="ECO:0000256" key="2">
    <source>
        <dbReference type="ARBA" id="ARBA00093469"/>
    </source>
</evidence>
<reference evidence="4 5" key="1">
    <citation type="submission" date="2024-05" db="EMBL/GenBank/DDBJ databases">
        <title>Genetic variation in Jamaican populations of the coffee berry borer (Hypothenemus hampei).</title>
        <authorList>
            <person name="Errbii M."/>
            <person name="Myrie A."/>
        </authorList>
    </citation>
    <scope>NUCLEOTIDE SEQUENCE [LARGE SCALE GENOMIC DNA]</scope>
    <source>
        <strain evidence="4">JA-Hopewell-2020-01-JO</strain>
        <tissue evidence="4">Whole body</tissue>
    </source>
</reference>
<protein>
    <recommendedName>
        <fullName evidence="1">COMM domain-containing protein 3</fullName>
    </recommendedName>
</protein>
<dbReference type="AlphaFoldDB" id="A0ABD1EQB8"/>
<dbReference type="PANTHER" id="PTHR31159">
    <property type="entry name" value="COMM DOMAIN-CONTAINING PROTEIN 3"/>
    <property type="match status" value="1"/>
</dbReference>
<accession>A0ABD1EQB8</accession>
<evidence type="ECO:0000259" key="3">
    <source>
        <dbReference type="PROSITE" id="PS51269"/>
    </source>
</evidence>
<gene>
    <name evidence="4" type="ORF">ABEB36_006372</name>
</gene>
<dbReference type="EMBL" id="JBDJPC010000005">
    <property type="protein sequence ID" value="KAL1500962.1"/>
    <property type="molecule type" value="Genomic_DNA"/>
</dbReference>
<dbReference type="InterPro" id="IPR017920">
    <property type="entry name" value="COMM"/>
</dbReference>